<dbReference type="GO" id="GO:0008270">
    <property type="term" value="F:zinc ion binding"/>
    <property type="evidence" value="ECO:0007669"/>
    <property type="project" value="UniProtKB-KW"/>
</dbReference>
<evidence type="ECO:0000256" key="8">
    <source>
        <dbReference type="ARBA" id="ARBA00023242"/>
    </source>
</evidence>
<dbReference type="GO" id="GO:0000433">
    <property type="term" value="P:carbon catabolite repression of transcription from RNA polymerase II promoter by glucose"/>
    <property type="evidence" value="ECO:0007669"/>
    <property type="project" value="TreeGrafter"/>
</dbReference>
<dbReference type="PROSITE" id="PS00028">
    <property type="entry name" value="ZINC_FINGER_C2H2_1"/>
    <property type="match status" value="2"/>
</dbReference>
<dbReference type="GO" id="GO:0000978">
    <property type="term" value="F:RNA polymerase II cis-regulatory region sequence-specific DNA binding"/>
    <property type="evidence" value="ECO:0007669"/>
    <property type="project" value="TreeGrafter"/>
</dbReference>
<dbReference type="PROSITE" id="PS50157">
    <property type="entry name" value="ZINC_FINGER_C2H2_2"/>
    <property type="match status" value="2"/>
</dbReference>
<evidence type="ECO:0000256" key="4">
    <source>
        <dbReference type="ARBA" id="ARBA00022771"/>
    </source>
</evidence>
<dbReference type="GO" id="GO:0005737">
    <property type="term" value="C:cytoplasm"/>
    <property type="evidence" value="ECO:0007669"/>
    <property type="project" value="TreeGrafter"/>
</dbReference>
<dbReference type="EMBL" id="BTGD01000025">
    <property type="protein sequence ID" value="GMM58479.1"/>
    <property type="molecule type" value="Genomic_DNA"/>
</dbReference>
<evidence type="ECO:0000256" key="10">
    <source>
        <dbReference type="SAM" id="MobiDB-lite"/>
    </source>
</evidence>
<sequence>MSTTEVQFPQDNDNRPFRCEMCHRGFHRLEHKKRHVRTHTGEKPHGCQFPGCDKFFSRTDELKRHARTHIGTSQRKTKKLPSKATKEAQATASSNKVVKPESVSASTPVRHVSSVSLSALLTHNSSSPEMASRSILLQHNATALQKPISRTMYPPTLSVQKQVAYTPHYYTSAVSAPVSSPDNRSASGGSIPTSPLVQTNVVPHTAISASSSVLSMRSLLNHDNSVVTPSASSAIMSSASSVSSVSDGNLSYFDGAIKAANQRRAEFHIDSASATAEDNYESTSSATPSMTPVYRTVAGVQLPPIKSILSNINSFNENKTGATVCQ</sequence>
<dbReference type="PANTHER" id="PTHR47428:SF1">
    <property type="entry name" value="REGULATORY PROTEIN MIG1-RELATED"/>
    <property type="match status" value="1"/>
</dbReference>
<dbReference type="SMART" id="SM00355">
    <property type="entry name" value="ZnF_C2H2"/>
    <property type="match status" value="2"/>
</dbReference>
<proteinExistence type="predicted"/>
<evidence type="ECO:0000313" key="12">
    <source>
        <dbReference type="EMBL" id="GMM58479.1"/>
    </source>
</evidence>
<feature type="domain" description="C2H2-type" evidence="11">
    <location>
        <begin position="45"/>
        <end position="74"/>
    </location>
</feature>
<keyword evidence="4 9" id="KW-0863">Zinc-finger</keyword>
<dbReference type="Gene3D" id="3.30.160.60">
    <property type="entry name" value="Classic Zinc Finger"/>
    <property type="match status" value="2"/>
</dbReference>
<protein>
    <submittedName>
        <fullName evidence="12">Mig3 protein</fullName>
    </submittedName>
</protein>
<keyword evidence="7" id="KW-0804">Transcription</keyword>
<organism evidence="12 13">
    <name type="scientific">Maudiozyma humilis</name>
    <name type="common">Sour dough yeast</name>
    <name type="synonym">Kazachstania humilis</name>
    <dbReference type="NCBI Taxonomy" id="51915"/>
    <lineage>
        <taxon>Eukaryota</taxon>
        <taxon>Fungi</taxon>
        <taxon>Dikarya</taxon>
        <taxon>Ascomycota</taxon>
        <taxon>Saccharomycotina</taxon>
        <taxon>Saccharomycetes</taxon>
        <taxon>Saccharomycetales</taxon>
        <taxon>Saccharomycetaceae</taxon>
        <taxon>Maudiozyma</taxon>
    </lineage>
</organism>
<evidence type="ECO:0000256" key="5">
    <source>
        <dbReference type="ARBA" id="ARBA00022833"/>
    </source>
</evidence>
<dbReference type="InterPro" id="IPR036236">
    <property type="entry name" value="Znf_C2H2_sf"/>
</dbReference>
<evidence type="ECO:0000256" key="9">
    <source>
        <dbReference type="PROSITE-ProRule" id="PRU00042"/>
    </source>
</evidence>
<keyword evidence="2" id="KW-0479">Metal-binding</keyword>
<evidence type="ECO:0000256" key="6">
    <source>
        <dbReference type="ARBA" id="ARBA00023015"/>
    </source>
</evidence>
<dbReference type="InterPro" id="IPR013087">
    <property type="entry name" value="Znf_C2H2_type"/>
</dbReference>
<comment type="caution">
    <text evidence="12">The sequence shown here is derived from an EMBL/GenBank/DDBJ whole genome shotgun (WGS) entry which is preliminary data.</text>
</comment>
<evidence type="ECO:0000256" key="2">
    <source>
        <dbReference type="ARBA" id="ARBA00022723"/>
    </source>
</evidence>
<comment type="subcellular location">
    <subcellularLocation>
        <location evidence="1">Nucleus</location>
    </subcellularLocation>
</comment>
<dbReference type="GO" id="GO:0005634">
    <property type="term" value="C:nucleus"/>
    <property type="evidence" value="ECO:0007669"/>
    <property type="project" value="UniProtKB-SubCell"/>
</dbReference>
<evidence type="ECO:0000256" key="3">
    <source>
        <dbReference type="ARBA" id="ARBA00022737"/>
    </source>
</evidence>
<keyword evidence="3" id="KW-0677">Repeat</keyword>
<name>A0AAV5S3M7_MAUHU</name>
<dbReference type="FunFam" id="3.30.160.60:FF:002343">
    <property type="entry name" value="Zinc finger protein 33A"/>
    <property type="match status" value="1"/>
</dbReference>
<evidence type="ECO:0000259" key="11">
    <source>
        <dbReference type="PROSITE" id="PS50157"/>
    </source>
</evidence>
<feature type="region of interest" description="Disordered" evidence="10">
    <location>
        <begin position="66"/>
        <end position="105"/>
    </location>
</feature>
<dbReference type="InterPro" id="IPR051007">
    <property type="entry name" value="creA/MIG_C2H2-ZnF"/>
</dbReference>
<evidence type="ECO:0000256" key="1">
    <source>
        <dbReference type="ARBA" id="ARBA00004123"/>
    </source>
</evidence>
<evidence type="ECO:0000256" key="7">
    <source>
        <dbReference type="ARBA" id="ARBA00023163"/>
    </source>
</evidence>
<accession>A0AAV5S3M7</accession>
<gene>
    <name evidence="12" type="ORF">DAKH74_050960</name>
</gene>
<dbReference type="AlphaFoldDB" id="A0AAV5S3M7"/>
<dbReference type="SUPFAM" id="SSF57667">
    <property type="entry name" value="beta-beta-alpha zinc fingers"/>
    <property type="match status" value="1"/>
</dbReference>
<evidence type="ECO:0000313" key="13">
    <source>
        <dbReference type="Proteomes" id="UP001377567"/>
    </source>
</evidence>
<keyword evidence="5" id="KW-0862">Zinc</keyword>
<feature type="domain" description="C2H2-type" evidence="11">
    <location>
        <begin position="17"/>
        <end position="44"/>
    </location>
</feature>
<keyword evidence="8" id="KW-0539">Nucleus</keyword>
<dbReference type="PANTHER" id="PTHR47428">
    <property type="entry name" value="REGULATORY PROTEIN MIG1-RELATED"/>
    <property type="match status" value="1"/>
</dbReference>
<reference evidence="12 13" key="1">
    <citation type="journal article" date="2023" name="Elife">
        <title>Identification of key yeast species and microbe-microbe interactions impacting larval growth of Drosophila in the wild.</title>
        <authorList>
            <person name="Mure A."/>
            <person name="Sugiura Y."/>
            <person name="Maeda R."/>
            <person name="Honda K."/>
            <person name="Sakurai N."/>
            <person name="Takahashi Y."/>
            <person name="Watada M."/>
            <person name="Katoh T."/>
            <person name="Gotoh A."/>
            <person name="Gotoh Y."/>
            <person name="Taniguchi I."/>
            <person name="Nakamura K."/>
            <person name="Hayashi T."/>
            <person name="Katayama T."/>
            <person name="Uemura T."/>
            <person name="Hattori Y."/>
        </authorList>
    </citation>
    <scope>NUCLEOTIDE SEQUENCE [LARGE SCALE GENOMIC DNA]</scope>
    <source>
        <strain evidence="12 13">KH-74</strain>
    </source>
</reference>
<dbReference type="Proteomes" id="UP001377567">
    <property type="component" value="Unassembled WGS sequence"/>
</dbReference>
<keyword evidence="6" id="KW-0805">Transcription regulation</keyword>
<keyword evidence="13" id="KW-1185">Reference proteome</keyword>